<feature type="signal peptide" evidence="1">
    <location>
        <begin position="1"/>
        <end position="26"/>
    </location>
</feature>
<reference evidence="2" key="1">
    <citation type="submission" date="2019-04" db="EMBL/GenBank/DDBJ databases">
        <title>Evolution of Biomass-Degrading Anaerobic Consortia Revealed by Metagenomics.</title>
        <authorList>
            <person name="Peng X."/>
        </authorList>
    </citation>
    <scope>NUCLEOTIDE SEQUENCE</scope>
    <source>
        <strain evidence="2">SIG141</strain>
    </source>
</reference>
<keyword evidence="1" id="KW-0732">Signal</keyword>
<name>A0A928GII7_XYLRU</name>
<feature type="chain" id="PRO_5037426247" evidence="1">
    <location>
        <begin position="27"/>
        <end position="413"/>
    </location>
</feature>
<dbReference type="AlphaFoldDB" id="A0A928GII7"/>
<organism evidence="2 3">
    <name type="scientific">Xylanibacter ruminicola</name>
    <name type="common">Prevotella ruminicola</name>
    <dbReference type="NCBI Taxonomy" id="839"/>
    <lineage>
        <taxon>Bacteria</taxon>
        <taxon>Pseudomonadati</taxon>
        <taxon>Bacteroidota</taxon>
        <taxon>Bacteroidia</taxon>
        <taxon>Bacteroidales</taxon>
        <taxon>Prevotellaceae</taxon>
        <taxon>Xylanibacter</taxon>
    </lineage>
</organism>
<evidence type="ECO:0000256" key="1">
    <source>
        <dbReference type="SAM" id="SignalP"/>
    </source>
</evidence>
<proteinExistence type="predicted"/>
<evidence type="ECO:0000313" key="3">
    <source>
        <dbReference type="Proteomes" id="UP000763088"/>
    </source>
</evidence>
<sequence>MKKKSIIILCSVAAVCAIGLITSHFVDWPVNSNDTSGDIAKAARFSREQASEKLSNMEELLKTDSAFKDGIVAAQVVMQTRAAQFGTLVDLSNEVAGNIPAFAEVLKEMNANREVVNNVTNSLVESADNLNAALGGEECPDLAQTTINASLAYTTLQKQNKLATRFIEVTDKYLETAQGNDQLKFVRDQWLEYQQMTAALEGDKASAEALAKKGNLLSGEKALAAVSKCYLNAKMNILQSANLAQSMNTPTQLGSAIPQQTLERICSVYRNAAEVTMVNMAAEGALQSNQVEKIFNNALDEAMKNTSADAIASMQKLGLDNVQKMASTQKEVLGLKKRGPVVFSSTVKMIGSASNVMEAYQNMIGSVANNVAQSQSQNLNLGQSINNVISQTAAVANSEIIAGKFDIVPPNIK</sequence>
<evidence type="ECO:0000313" key="2">
    <source>
        <dbReference type="EMBL" id="MBE6266060.1"/>
    </source>
</evidence>
<accession>A0A928GII7</accession>
<gene>
    <name evidence="2" type="ORF">E7102_06290</name>
</gene>
<dbReference type="EMBL" id="SUYD01000006">
    <property type="protein sequence ID" value="MBE6266060.1"/>
    <property type="molecule type" value="Genomic_DNA"/>
</dbReference>
<dbReference type="Proteomes" id="UP000763088">
    <property type="component" value="Unassembled WGS sequence"/>
</dbReference>
<comment type="caution">
    <text evidence="2">The sequence shown here is derived from an EMBL/GenBank/DDBJ whole genome shotgun (WGS) entry which is preliminary data.</text>
</comment>
<protein>
    <submittedName>
        <fullName evidence="2">Uncharacterized protein</fullName>
    </submittedName>
</protein>